<feature type="transmembrane region" description="Helical" evidence="2">
    <location>
        <begin position="165"/>
        <end position="191"/>
    </location>
</feature>
<feature type="transmembrane region" description="Helical" evidence="2">
    <location>
        <begin position="107"/>
        <end position="131"/>
    </location>
</feature>
<evidence type="ECO:0000259" key="3">
    <source>
        <dbReference type="PROSITE" id="PS50850"/>
    </source>
</evidence>
<evidence type="ECO:0000313" key="4">
    <source>
        <dbReference type="EMBL" id="KAK0165085.1"/>
    </source>
</evidence>
<dbReference type="InterPro" id="IPR020846">
    <property type="entry name" value="MFS_dom"/>
</dbReference>
<dbReference type="EMBL" id="JAQQBS010001422">
    <property type="protein sequence ID" value="KAK0165085.1"/>
    <property type="molecule type" value="Genomic_DNA"/>
</dbReference>
<dbReference type="PANTHER" id="PTHR11360:SF8">
    <property type="entry name" value="BCDNA.LD28120-RELATED"/>
    <property type="match status" value="1"/>
</dbReference>
<feature type="transmembrane region" description="Helical" evidence="2">
    <location>
        <begin position="604"/>
        <end position="629"/>
    </location>
</feature>
<sequence length="636" mass="70667">MGRENKKVDKSVLKNNVTIKNVANTLDQDFIPPDGGWGWIIVLAAGISQFCLLNVQQSFGLLFRDRFQQLGITSSEVTIILNVNLAMISFIGLANGVIFRKFSFRKVAFFGSLINALSIAILSIVTSFYGILMCLSIFYSAGLGITISANSLALNTYFKKNRRIAIGLCWTCTGLGPIIIPQIITILLPIYGVPGTVLIFSGIALNAVACALLLQPVAWHAKNISLVDEIMSEAIKDNEMGYLTNEKQKEAMRNSEENIARIKREKSLGTGENRMSYLFSSQYFYPDENEEGAVGIDVISTPATPMMSRANDGWFSKQYLSTSSLGSNKILKRENSQNLRHVSLSLSKAPSIPILNEINRVNSMNKINRLLSETDGRNRKISNQQSVPLLIVNEATEDQINIDNDETKNNEWKMDNNYSMEKMEKKPTLFSRFITALIIFFDLNLLRDFVYTNIMLGMNFANFTELNFAMLTPFILAEYGLKKIQVATVMSVLGGMDVVGRLCISFIATKMKWDNRTFFLIGIGCMAIGRIILAHVTSFNVIIAVGVLIGFGKALRTIFMALVIPSHVPISRLPAATGLQLVTSGIISIGLGPVVGWIRDICGSYSIVLHILNIMTFLTIISWTLEMFITSRRQIK</sequence>
<feature type="transmembrane region" description="Helical" evidence="2">
    <location>
        <begin position="37"/>
        <end position="59"/>
    </location>
</feature>
<feature type="transmembrane region" description="Helical" evidence="2">
    <location>
        <begin position="516"/>
        <end position="536"/>
    </location>
</feature>
<dbReference type="GO" id="GO:0008028">
    <property type="term" value="F:monocarboxylic acid transmembrane transporter activity"/>
    <property type="evidence" value="ECO:0007669"/>
    <property type="project" value="TreeGrafter"/>
</dbReference>
<comment type="caution">
    <text evidence="4">The sequence shown here is derived from an EMBL/GenBank/DDBJ whole genome shotgun (WGS) entry which is preliminary data.</text>
</comment>
<feature type="transmembrane region" description="Helical" evidence="2">
    <location>
        <begin position="484"/>
        <end position="504"/>
    </location>
</feature>
<reference evidence="4" key="2">
    <citation type="submission" date="2023-03" db="EMBL/GenBank/DDBJ databases">
        <authorList>
            <person name="Inwood S.N."/>
            <person name="Skelly J.G."/>
            <person name="Guhlin J."/>
            <person name="Harrop T.W.R."/>
            <person name="Goldson S.G."/>
            <person name="Dearden P.K."/>
        </authorList>
    </citation>
    <scope>NUCLEOTIDE SEQUENCE</scope>
    <source>
        <strain evidence="4">Irish</strain>
        <tissue evidence="4">Whole body</tissue>
    </source>
</reference>
<feature type="transmembrane region" description="Helical" evidence="2">
    <location>
        <begin position="79"/>
        <end position="100"/>
    </location>
</feature>
<keyword evidence="2" id="KW-1133">Transmembrane helix</keyword>
<reference evidence="4" key="1">
    <citation type="journal article" date="2023" name="bioRxiv">
        <title>Scaffold-level genome assemblies of two parasitoid biocontrol wasps reveal the parthenogenesis mechanism and an associated novel virus.</title>
        <authorList>
            <person name="Inwood S."/>
            <person name="Skelly J."/>
            <person name="Guhlin J."/>
            <person name="Harrop T."/>
            <person name="Goldson S."/>
            <person name="Dearden P."/>
        </authorList>
    </citation>
    <scope>NUCLEOTIDE SEQUENCE</scope>
    <source>
        <strain evidence="4">Irish</strain>
        <tissue evidence="4">Whole body</tissue>
    </source>
</reference>
<accession>A0AA39KKR2</accession>
<dbReference type="InterPro" id="IPR011701">
    <property type="entry name" value="MFS"/>
</dbReference>
<comment type="subcellular location">
    <subcellularLocation>
        <location evidence="1">Membrane</location>
        <topology evidence="1">Multi-pass membrane protein</topology>
    </subcellularLocation>
</comment>
<proteinExistence type="predicted"/>
<evidence type="ECO:0000313" key="5">
    <source>
        <dbReference type="Proteomes" id="UP001168990"/>
    </source>
</evidence>
<dbReference type="FunFam" id="1.20.1250.20:FF:000383">
    <property type="entry name" value="Blast:Monocarboxylate transporter 13"/>
    <property type="match status" value="1"/>
</dbReference>
<keyword evidence="2" id="KW-0472">Membrane</keyword>
<dbReference type="GO" id="GO:0016020">
    <property type="term" value="C:membrane"/>
    <property type="evidence" value="ECO:0007669"/>
    <property type="project" value="UniProtKB-SubCell"/>
</dbReference>
<dbReference type="PROSITE" id="PS50850">
    <property type="entry name" value="MFS"/>
    <property type="match status" value="1"/>
</dbReference>
<feature type="transmembrane region" description="Helical" evidence="2">
    <location>
        <begin position="429"/>
        <end position="446"/>
    </location>
</feature>
<gene>
    <name evidence="4" type="ORF">PV328_003636</name>
</gene>
<dbReference type="InterPro" id="IPR036259">
    <property type="entry name" value="MFS_trans_sf"/>
</dbReference>
<dbReference type="SUPFAM" id="SSF103473">
    <property type="entry name" value="MFS general substrate transporter"/>
    <property type="match status" value="1"/>
</dbReference>
<feature type="transmembrane region" description="Helical" evidence="2">
    <location>
        <begin position="137"/>
        <end position="158"/>
    </location>
</feature>
<evidence type="ECO:0000256" key="2">
    <source>
        <dbReference type="SAM" id="Phobius"/>
    </source>
</evidence>
<feature type="domain" description="Major facilitator superfamily (MFS) profile" evidence="3">
    <location>
        <begin position="428"/>
        <end position="636"/>
    </location>
</feature>
<dbReference type="Gene3D" id="1.20.1250.20">
    <property type="entry name" value="MFS general substrate transporter like domains"/>
    <property type="match status" value="2"/>
</dbReference>
<keyword evidence="5" id="KW-1185">Reference proteome</keyword>
<dbReference type="PANTHER" id="PTHR11360">
    <property type="entry name" value="MONOCARBOXYLATE TRANSPORTER"/>
    <property type="match status" value="1"/>
</dbReference>
<organism evidence="4 5">
    <name type="scientific">Microctonus aethiopoides</name>
    <dbReference type="NCBI Taxonomy" id="144406"/>
    <lineage>
        <taxon>Eukaryota</taxon>
        <taxon>Metazoa</taxon>
        <taxon>Ecdysozoa</taxon>
        <taxon>Arthropoda</taxon>
        <taxon>Hexapoda</taxon>
        <taxon>Insecta</taxon>
        <taxon>Pterygota</taxon>
        <taxon>Neoptera</taxon>
        <taxon>Endopterygota</taxon>
        <taxon>Hymenoptera</taxon>
        <taxon>Apocrita</taxon>
        <taxon>Ichneumonoidea</taxon>
        <taxon>Braconidae</taxon>
        <taxon>Euphorinae</taxon>
        <taxon>Microctonus</taxon>
    </lineage>
</organism>
<name>A0AA39KKR2_9HYME</name>
<evidence type="ECO:0000256" key="1">
    <source>
        <dbReference type="ARBA" id="ARBA00004141"/>
    </source>
</evidence>
<protein>
    <recommendedName>
        <fullName evidence="3">Major facilitator superfamily (MFS) profile domain-containing protein</fullName>
    </recommendedName>
</protein>
<feature type="transmembrane region" description="Helical" evidence="2">
    <location>
        <begin position="576"/>
        <end position="598"/>
    </location>
</feature>
<feature type="transmembrane region" description="Helical" evidence="2">
    <location>
        <begin position="542"/>
        <end position="564"/>
    </location>
</feature>
<dbReference type="InterPro" id="IPR050327">
    <property type="entry name" value="Proton-linked_MCT"/>
</dbReference>
<feature type="transmembrane region" description="Helical" evidence="2">
    <location>
        <begin position="197"/>
        <end position="214"/>
    </location>
</feature>
<dbReference type="Proteomes" id="UP001168990">
    <property type="component" value="Unassembled WGS sequence"/>
</dbReference>
<dbReference type="AlphaFoldDB" id="A0AA39KKR2"/>
<dbReference type="Pfam" id="PF07690">
    <property type="entry name" value="MFS_1"/>
    <property type="match status" value="1"/>
</dbReference>
<keyword evidence="2" id="KW-0812">Transmembrane</keyword>